<evidence type="ECO:0000256" key="13">
    <source>
        <dbReference type="SAM" id="SignalP"/>
    </source>
</evidence>
<dbReference type="GO" id="GO:0004181">
    <property type="term" value="F:metallocarboxypeptidase activity"/>
    <property type="evidence" value="ECO:0007669"/>
    <property type="project" value="InterPro"/>
</dbReference>
<dbReference type="FunCoup" id="G3AQH9">
    <property type="interactions" value="849"/>
</dbReference>
<dbReference type="InParanoid" id="G3AQH9"/>
<name>G3AQH9_SPAPN</name>
<evidence type="ECO:0000256" key="9">
    <source>
        <dbReference type="ARBA" id="ARBA00025210"/>
    </source>
</evidence>
<proteinExistence type="inferred from homology"/>
<evidence type="ECO:0000259" key="14">
    <source>
        <dbReference type="PROSITE" id="PS52035"/>
    </source>
</evidence>
<dbReference type="GeneID" id="18874188"/>
<dbReference type="STRING" id="619300.G3AQH9"/>
<gene>
    <name evidence="15" type="ORF">SPAPADRAFT_62113</name>
</gene>
<dbReference type="KEGG" id="spaa:SPAPADRAFT_62113"/>
<evidence type="ECO:0000256" key="1">
    <source>
        <dbReference type="ARBA" id="ARBA00001947"/>
    </source>
</evidence>
<dbReference type="OrthoDB" id="3626597at2759"/>
<keyword evidence="6 13" id="KW-0732">Signal</keyword>
<evidence type="ECO:0000256" key="8">
    <source>
        <dbReference type="ARBA" id="ARBA00023157"/>
    </source>
</evidence>
<dbReference type="FunFam" id="3.40.630.10:FF:000060">
    <property type="entry name" value="Putative metallocarboxypeptidase ecm14"/>
    <property type="match status" value="1"/>
</dbReference>
<evidence type="ECO:0000313" key="16">
    <source>
        <dbReference type="Proteomes" id="UP000000709"/>
    </source>
</evidence>
<evidence type="ECO:0000256" key="2">
    <source>
        <dbReference type="ARBA" id="ARBA00004613"/>
    </source>
</evidence>
<evidence type="ECO:0000256" key="7">
    <source>
        <dbReference type="ARBA" id="ARBA00022833"/>
    </source>
</evidence>
<dbReference type="PANTHER" id="PTHR11705:SF147">
    <property type="entry name" value="INACTIVE METALLOCARBOXYPEPTIDASE ECM14"/>
    <property type="match status" value="1"/>
</dbReference>
<comment type="subcellular location">
    <subcellularLocation>
        <location evidence="2">Secreted</location>
    </subcellularLocation>
</comment>
<organism evidence="16">
    <name type="scientific">Spathaspora passalidarum (strain NRRL Y-27907 / 11-Y1)</name>
    <dbReference type="NCBI Taxonomy" id="619300"/>
    <lineage>
        <taxon>Eukaryota</taxon>
        <taxon>Fungi</taxon>
        <taxon>Dikarya</taxon>
        <taxon>Ascomycota</taxon>
        <taxon>Saccharomycotina</taxon>
        <taxon>Pichiomycetes</taxon>
        <taxon>Debaryomycetaceae</taxon>
        <taxon>Spathaspora</taxon>
    </lineage>
</organism>
<evidence type="ECO:0000256" key="11">
    <source>
        <dbReference type="ARBA" id="ARBA00026213"/>
    </source>
</evidence>
<feature type="chain" id="PRO_5003442561" description="Inactive metallocarboxypeptidase ECM14" evidence="13">
    <location>
        <begin position="20"/>
        <end position="492"/>
    </location>
</feature>
<dbReference type="EMBL" id="GL996503">
    <property type="protein sequence ID" value="EGW31526.1"/>
    <property type="molecule type" value="Genomic_DNA"/>
</dbReference>
<dbReference type="Pfam" id="PF00246">
    <property type="entry name" value="Peptidase_M14"/>
    <property type="match status" value="1"/>
</dbReference>
<dbReference type="SMART" id="SM00631">
    <property type="entry name" value="Zn_pept"/>
    <property type="match status" value="1"/>
</dbReference>
<dbReference type="CDD" id="cd03860">
    <property type="entry name" value="M14_CP_A-B_like"/>
    <property type="match status" value="1"/>
</dbReference>
<evidence type="ECO:0000256" key="10">
    <source>
        <dbReference type="ARBA" id="ARBA00026187"/>
    </source>
</evidence>
<reference evidence="15 16" key="1">
    <citation type="journal article" date="2011" name="Proc. Natl. Acad. Sci. U.S.A.">
        <title>Comparative genomics of xylose-fermenting fungi for enhanced biofuel production.</title>
        <authorList>
            <person name="Wohlbach D.J."/>
            <person name="Kuo A."/>
            <person name="Sato T.K."/>
            <person name="Potts K.M."/>
            <person name="Salamov A.A."/>
            <person name="LaButti K.M."/>
            <person name="Sun H."/>
            <person name="Clum A."/>
            <person name="Pangilinan J.L."/>
            <person name="Lindquist E.A."/>
            <person name="Lucas S."/>
            <person name="Lapidus A."/>
            <person name="Jin M."/>
            <person name="Gunawan C."/>
            <person name="Balan V."/>
            <person name="Dale B.E."/>
            <person name="Jeffries T.W."/>
            <person name="Zinkel R."/>
            <person name="Barry K.W."/>
            <person name="Grigoriev I.V."/>
            <person name="Gasch A.P."/>
        </authorList>
    </citation>
    <scope>NUCLEOTIDE SEQUENCE [LARGE SCALE GENOMIC DNA]</scope>
    <source>
        <strain evidence="16">NRRL Y-27907 / 11-Y1</strain>
    </source>
</reference>
<protein>
    <recommendedName>
        <fullName evidence="10">Inactive metallocarboxypeptidase ECM14</fullName>
    </recommendedName>
    <alternativeName>
        <fullName evidence="11">Inactive metallocarboxypeptidase ecm14</fullName>
    </alternativeName>
</protein>
<dbReference type="Proteomes" id="UP000000709">
    <property type="component" value="Unassembled WGS sequence"/>
</dbReference>
<dbReference type="GO" id="GO:0006508">
    <property type="term" value="P:proteolysis"/>
    <property type="evidence" value="ECO:0007669"/>
    <property type="project" value="InterPro"/>
</dbReference>
<dbReference type="PANTHER" id="PTHR11705">
    <property type="entry name" value="PROTEASE FAMILY M14 CARBOXYPEPTIDASE A,B"/>
    <property type="match status" value="1"/>
</dbReference>
<evidence type="ECO:0000256" key="5">
    <source>
        <dbReference type="ARBA" id="ARBA00022723"/>
    </source>
</evidence>
<dbReference type="PRINTS" id="PR00765">
    <property type="entry name" value="CRBOXYPTASEA"/>
</dbReference>
<keyword evidence="7" id="KW-0862">Zinc</keyword>
<evidence type="ECO:0000256" key="4">
    <source>
        <dbReference type="ARBA" id="ARBA00022525"/>
    </source>
</evidence>
<dbReference type="RefSeq" id="XP_007376304.1">
    <property type="nucleotide sequence ID" value="XM_007376242.1"/>
</dbReference>
<accession>G3AQH9</accession>
<dbReference type="GO" id="GO:0005576">
    <property type="term" value="C:extracellular region"/>
    <property type="evidence" value="ECO:0007669"/>
    <property type="project" value="UniProtKB-SubCell"/>
</dbReference>
<dbReference type="Gene3D" id="3.40.630.10">
    <property type="entry name" value="Zn peptidases"/>
    <property type="match status" value="1"/>
</dbReference>
<feature type="domain" description="Peptidase M14" evidence="14">
    <location>
        <begin position="180"/>
        <end position="485"/>
    </location>
</feature>
<dbReference type="AlphaFoldDB" id="G3AQH9"/>
<keyword evidence="8" id="KW-1015">Disulfide bond</keyword>
<dbReference type="InterPro" id="IPR000834">
    <property type="entry name" value="Peptidase_M14"/>
</dbReference>
<dbReference type="PROSITE" id="PS52035">
    <property type="entry name" value="PEPTIDASE_M14"/>
    <property type="match status" value="1"/>
</dbReference>
<evidence type="ECO:0000313" key="15">
    <source>
        <dbReference type="EMBL" id="EGW31526.1"/>
    </source>
</evidence>
<comment type="caution">
    <text evidence="12">Lacks conserved residue(s) required for the propagation of feature annotation.</text>
</comment>
<dbReference type="InterPro" id="IPR057247">
    <property type="entry name" value="CARBOXYPEPT_ZN_2"/>
</dbReference>
<dbReference type="HOGENOM" id="CLU_019326_1_0_1"/>
<dbReference type="PROSITE" id="PS00133">
    <property type="entry name" value="CARBOXYPEPT_ZN_2"/>
    <property type="match status" value="1"/>
</dbReference>
<feature type="signal peptide" evidence="13">
    <location>
        <begin position="1"/>
        <end position="19"/>
    </location>
</feature>
<sequence>MQHFQKIGLILTLLGLSTALQWQFPFDISKFRLNGGDSTHLHFSTVDPSDFPIDLLKYHDDYVIRVNYGDNAELKRFLLSKSGDSSNDTQIKFSRWTRNTSTRQIDLQIDENNLIKLIEKFPLISYDIIIEDLSQKVYETYPKDFHNSITTKDSKYQYQSTHDVINATTANVFSEVFFKEYRPLETIDSWLELLQETYPDILSIEEIGHTYENRPYKVVHFAVPNDDVKHGDRRTIVITGGTHAREWISVSSVLYAIYDLLQFYAEEPESKIFKELDFLFIPVANPDGYEYTWKADRLWRKNRQQTVQPNCFGIDLDHSYDYHWTKSTDWECGEEYSGEYPFEAIESKIWEEYLNNTNHDHKIWGYIDLHSYSQEVLYPYAYSCDQQPRDEENLIEAAYGIAKSIRLQSGVNYHVLPACIDRDADLLPDLGSGSALDFMYHNRAYWAFQLKLRDSGSHGFLLPPKYIEPVGREVFAGFKYFCYFILSDERQH</sequence>
<keyword evidence="4" id="KW-0964">Secreted</keyword>
<comment type="cofactor">
    <cofactor evidence="1">
        <name>Zn(2+)</name>
        <dbReference type="ChEBI" id="CHEBI:29105"/>
    </cofactor>
</comment>
<comment type="similarity">
    <text evidence="3 12">Belongs to the peptidase M14 family.</text>
</comment>
<comment type="function">
    <text evidence="9">Inactive carboxypeptidase that may play a role in cell wall organization and biogenesis.</text>
</comment>
<dbReference type="eggNOG" id="KOG2650">
    <property type="taxonomic scope" value="Eukaryota"/>
</dbReference>
<evidence type="ECO:0000256" key="6">
    <source>
        <dbReference type="ARBA" id="ARBA00022729"/>
    </source>
</evidence>
<dbReference type="GO" id="GO:0008270">
    <property type="term" value="F:zinc ion binding"/>
    <property type="evidence" value="ECO:0007669"/>
    <property type="project" value="InterPro"/>
</dbReference>
<evidence type="ECO:0000256" key="3">
    <source>
        <dbReference type="ARBA" id="ARBA00005988"/>
    </source>
</evidence>
<keyword evidence="5" id="KW-0479">Metal-binding</keyword>
<keyword evidence="16" id="KW-1185">Reference proteome</keyword>
<evidence type="ECO:0000256" key="12">
    <source>
        <dbReference type="PROSITE-ProRule" id="PRU01379"/>
    </source>
</evidence>
<dbReference type="SUPFAM" id="SSF53187">
    <property type="entry name" value="Zn-dependent exopeptidases"/>
    <property type="match status" value="1"/>
</dbReference>
<dbReference type="OMA" id="PPNHKDL"/>